<gene>
    <name evidence="7" type="ORF">IF129_03320</name>
</gene>
<evidence type="ECO:0000313" key="8">
    <source>
        <dbReference type="Proteomes" id="UP000632289"/>
    </source>
</evidence>
<dbReference type="Pfam" id="PF03328">
    <property type="entry name" value="HpcH_HpaI"/>
    <property type="match status" value="1"/>
</dbReference>
<dbReference type="InterPro" id="IPR040442">
    <property type="entry name" value="Pyrv_kinase-like_dom_sf"/>
</dbReference>
<evidence type="ECO:0000256" key="3">
    <source>
        <dbReference type="ARBA" id="ARBA00022842"/>
    </source>
</evidence>
<dbReference type="Gene3D" id="3.20.20.60">
    <property type="entry name" value="Phosphoenolpyruvate-binding domains"/>
    <property type="match status" value="1"/>
</dbReference>
<feature type="binding site" evidence="5">
    <location>
        <position position="152"/>
    </location>
    <ligand>
        <name>Mg(2+)</name>
        <dbReference type="ChEBI" id="CHEBI:18420"/>
    </ligand>
</feature>
<sequence>MRSTTRAIPRSFLYTPALSLERVLTARSYDADVHLIDLEDSVPAPAKEEARAICRAALDRAGDARNLAVRINPVGTVDHVRDVALLTDGTVRPGYVFMTMVRFPSEPLLLRECLASAGWSPEIFVTVETVEAVHDLDAVAGASDGLILGSADLAATLGIDINPTGLLATRQAMALACARHRTTCVDTGNFQLADPSALHEEIAQARALGFHGKGTVHPKELDAINAAFRPSPQEMAEARTVVDAVRAAGDGVTLVDGRMVGPPFVRRARETLGRGEAWQARFGTARPGLPATP</sequence>
<evidence type="ECO:0000256" key="5">
    <source>
        <dbReference type="PIRSR" id="PIRSR015582-2"/>
    </source>
</evidence>
<dbReference type="PIRSF" id="PIRSF015582">
    <property type="entry name" value="Cit_lyase_B"/>
    <property type="match status" value="1"/>
</dbReference>
<dbReference type="GO" id="GO:0016829">
    <property type="term" value="F:lyase activity"/>
    <property type="evidence" value="ECO:0007669"/>
    <property type="project" value="UniProtKB-KW"/>
</dbReference>
<organism evidence="7 8">
    <name type="scientific">Streptomyces chumphonensis</name>
    <dbReference type="NCBI Taxonomy" id="1214925"/>
    <lineage>
        <taxon>Bacteria</taxon>
        <taxon>Bacillati</taxon>
        <taxon>Actinomycetota</taxon>
        <taxon>Actinomycetes</taxon>
        <taxon>Kitasatosporales</taxon>
        <taxon>Streptomycetaceae</taxon>
        <taxon>Streptomyces</taxon>
    </lineage>
</organism>
<keyword evidence="2 5" id="KW-0479">Metal-binding</keyword>
<dbReference type="PANTHER" id="PTHR32308:SF0">
    <property type="entry name" value="HPCH_HPAI ALDOLASE_CITRATE LYASE DOMAIN-CONTAINING PROTEIN"/>
    <property type="match status" value="1"/>
</dbReference>
<reference evidence="7" key="1">
    <citation type="submission" date="2020-09" db="EMBL/GenBank/DDBJ databases">
        <title>Secondary metabolite and genome analysis of marine Streptomyces chumphonensis KK1-2T.</title>
        <authorList>
            <person name="Phongsopitanun W."/>
            <person name="Kanchanasin P."/>
            <person name="Pittayakhajonwut P."/>
            <person name="Suwanborirux K."/>
            <person name="Tanasupawat S."/>
        </authorList>
    </citation>
    <scope>NUCLEOTIDE SEQUENCE</scope>
    <source>
        <strain evidence="7">KK1-2</strain>
    </source>
</reference>
<dbReference type="RefSeq" id="WP_191207864.1">
    <property type="nucleotide sequence ID" value="NZ_BAABKL010000039.1"/>
</dbReference>
<feature type="binding site" evidence="4">
    <location>
        <position position="70"/>
    </location>
    <ligand>
        <name>substrate</name>
    </ligand>
</feature>
<dbReference type="InterPro" id="IPR015813">
    <property type="entry name" value="Pyrv/PenolPyrv_kinase-like_dom"/>
</dbReference>
<evidence type="ECO:0000256" key="4">
    <source>
        <dbReference type="PIRSR" id="PIRSR015582-1"/>
    </source>
</evidence>
<evidence type="ECO:0000259" key="6">
    <source>
        <dbReference type="Pfam" id="PF03328"/>
    </source>
</evidence>
<dbReference type="EMBL" id="JACXYU010000001">
    <property type="protein sequence ID" value="MBD3930605.1"/>
    <property type="molecule type" value="Genomic_DNA"/>
</dbReference>
<evidence type="ECO:0000256" key="2">
    <source>
        <dbReference type="ARBA" id="ARBA00022723"/>
    </source>
</evidence>
<accession>A0A927EWD0</accession>
<feature type="binding site" evidence="5">
    <location>
        <position position="128"/>
    </location>
    <ligand>
        <name>Mg(2+)</name>
        <dbReference type="ChEBI" id="CHEBI:18420"/>
    </ligand>
</feature>
<dbReference type="GO" id="GO:0006107">
    <property type="term" value="P:oxaloacetate metabolic process"/>
    <property type="evidence" value="ECO:0007669"/>
    <property type="project" value="TreeGrafter"/>
</dbReference>
<name>A0A927EWD0_9ACTN</name>
<dbReference type="AlphaFoldDB" id="A0A927EWD0"/>
<comment type="cofactor">
    <cofactor evidence="1">
        <name>Mg(2+)</name>
        <dbReference type="ChEBI" id="CHEBI:18420"/>
    </cofactor>
</comment>
<dbReference type="SUPFAM" id="SSF51621">
    <property type="entry name" value="Phosphoenolpyruvate/pyruvate domain"/>
    <property type="match status" value="1"/>
</dbReference>
<evidence type="ECO:0000256" key="1">
    <source>
        <dbReference type="ARBA" id="ARBA00001946"/>
    </source>
</evidence>
<proteinExistence type="predicted"/>
<keyword evidence="7" id="KW-0456">Lyase</keyword>
<dbReference type="InterPro" id="IPR011206">
    <property type="entry name" value="Citrate_lyase_beta/mcl1/mcl2"/>
</dbReference>
<protein>
    <submittedName>
        <fullName evidence="7">CoA ester lyase</fullName>
    </submittedName>
</protein>
<keyword evidence="8" id="KW-1185">Reference proteome</keyword>
<dbReference type="InterPro" id="IPR005000">
    <property type="entry name" value="Aldolase/citrate-lyase_domain"/>
</dbReference>
<dbReference type="GO" id="GO:0000287">
    <property type="term" value="F:magnesium ion binding"/>
    <property type="evidence" value="ECO:0007669"/>
    <property type="project" value="TreeGrafter"/>
</dbReference>
<dbReference type="Proteomes" id="UP000632289">
    <property type="component" value="Unassembled WGS sequence"/>
</dbReference>
<feature type="binding site" evidence="4">
    <location>
        <position position="128"/>
    </location>
    <ligand>
        <name>substrate</name>
    </ligand>
</feature>
<keyword evidence="3 5" id="KW-0460">Magnesium</keyword>
<evidence type="ECO:0000313" key="7">
    <source>
        <dbReference type="EMBL" id="MBD3930605.1"/>
    </source>
</evidence>
<comment type="caution">
    <text evidence="7">The sequence shown here is derived from an EMBL/GenBank/DDBJ whole genome shotgun (WGS) entry which is preliminary data.</text>
</comment>
<dbReference type="PANTHER" id="PTHR32308">
    <property type="entry name" value="LYASE BETA SUBUNIT, PUTATIVE (AFU_ORTHOLOGUE AFUA_4G13030)-RELATED"/>
    <property type="match status" value="1"/>
</dbReference>
<feature type="domain" description="HpcH/HpaI aldolase/citrate lyase" evidence="6">
    <location>
        <begin position="10"/>
        <end position="218"/>
    </location>
</feature>